<name>A0A9W9J0I9_9EURO</name>
<comment type="caution">
    <text evidence="1">The sequence shown here is derived from an EMBL/GenBank/DDBJ whole genome shotgun (WGS) entry which is preliminary data.</text>
</comment>
<sequence>MQARGTTQVNFRQDFLERRLSQTPPMREVSHFPYSSVITLAPYNAKAVTTANTGTAVQTGTATGTESIATGTDYASSSITSKGAAKNLVSPISSELGVWGIAIYTIAIVIRLV</sequence>
<dbReference type="AlphaFoldDB" id="A0A9W9J0I9"/>
<organism evidence="1 2">
    <name type="scientific">Penicillium cf. viridicatum</name>
    <dbReference type="NCBI Taxonomy" id="2972119"/>
    <lineage>
        <taxon>Eukaryota</taxon>
        <taxon>Fungi</taxon>
        <taxon>Dikarya</taxon>
        <taxon>Ascomycota</taxon>
        <taxon>Pezizomycotina</taxon>
        <taxon>Eurotiomycetes</taxon>
        <taxon>Eurotiomycetidae</taxon>
        <taxon>Eurotiales</taxon>
        <taxon>Aspergillaceae</taxon>
        <taxon>Penicillium</taxon>
    </lineage>
</organism>
<keyword evidence="2" id="KW-1185">Reference proteome</keyword>
<protein>
    <submittedName>
        <fullName evidence="1">Uncharacterized protein</fullName>
    </submittedName>
</protein>
<dbReference type="OrthoDB" id="3538998at2759"/>
<reference evidence="1" key="2">
    <citation type="journal article" date="2023" name="IMA Fungus">
        <title>Comparative genomic study of the Penicillium genus elucidates a diverse pangenome and 15 lateral gene transfer events.</title>
        <authorList>
            <person name="Petersen C."/>
            <person name="Sorensen T."/>
            <person name="Nielsen M.R."/>
            <person name="Sondergaard T.E."/>
            <person name="Sorensen J.L."/>
            <person name="Fitzpatrick D.A."/>
            <person name="Frisvad J.C."/>
            <person name="Nielsen K.L."/>
        </authorList>
    </citation>
    <scope>NUCLEOTIDE SEQUENCE</scope>
    <source>
        <strain evidence="1">IBT 20477</strain>
    </source>
</reference>
<accession>A0A9W9J0I9</accession>
<dbReference type="EMBL" id="JAPQKQ010000007">
    <property type="protein sequence ID" value="KAJ5186981.1"/>
    <property type="molecule type" value="Genomic_DNA"/>
</dbReference>
<reference evidence="1" key="1">
    <citation type="submission" date="2022-11" db="EMBL/GenBank/DDBJ databases">
        <authorList>
            <person name="Petersen C."/>
        </authorList>
    </citation>
    <scope>NUCLEOTIDE SEQUENCE</scope>
    <source>
        <strain evidence="1">IBT 20477</strain>
    </source>
</reference>
<evidence type="ECO:0000313" key="2">
    <source>
        <dbReference type="Proteomes" id="UP001150942"/>
    </source>
</evidence>
<evidence type="ECO:0000313" key="1">
    <source>
        <dbReference type="EMBL" id="KAJ5186981.1"/>
    </source>
</evidence>
<gene>
    <name evidence="1" type="ORF">N7449_009975</name>
</gene>
<dbReference type="Proteomes" id="UP001150942">
    <property type="component" value="Unassembled WGS sequence"/>
</dbReference>
<proteinExistence type="predicted"/>